<evidence type="ECO:0000313" key="4">
    <source>
        <dbReference type="Proteomes" id="UP000663852"/>
    </source>
</evidence>
<accession>A0A814PYG3</accession>
<dbReference type="Proteomes" id="UP000663828">
    <property type="component" value="Unassembled WGS sequence"/>
</dbReference>
<evidence type="ECO:0000313" key="2">
    <source>
        <dbReference type="EMBL" id="CAF1568701.1"/>
    </source>
</evidence>
<name>A0A814PYG3_ADIRI</name>
<evidence type="ECO:0000313" key="1">
    <source>
        <dbReference type="EMBL" id="CAF1112057.1"/>
    </source>
</evidence>
<dbReference type="AlphaFoldDB" id="A0A814PYG3"/>
<gene>
    <name evidence="1" type="ORF">EDS130_LOCUS20569</name>
    <name evidence="2" type="ORF">XAT740_LOCUS44263</name>
</gene>
<organism evidence="1 4">
    <name type="scientific">Adineta ricciae</name>
    <name type="common">Rotifer</name>
    <dbReference type="NCBI Taxonomy" id="249248"/>
    <lineage>
        <taxon>Eukaryota</taxon>
        <taxon>Metazoa</taxon>
        <taxon>Spiralia</taxon>
        <taxon>Gnathifera</taxon>
        <taxon>Rotifera</taxon>
        <taxon>Eurotatoria</taxon>
        <taxon>Bdelloidea</taxon>
        <taxon>Adinetida</taxon>
        <taxon>Adinetidae</taxon>
        <taxon>Adineta</taxon>
    </lineage>
</organism>
<reference evidence="1" key="1">
    <citation type="submission" date="2021-02" db="EMBL/GenBank/DDBJ databases">
        <authorList>
            <person name="Nowell W R."/>
        </authorList>
    </citation>
    <scope>NUCLEOTIDE SEQUENCE</scope>
</reference>
<dbReference type="EMBL" id="CAJNOJ010000101">
    <property type="protein sequence ID" value="CAF1112057.1"/>
    <property type="molecule type" value="Genomic_DNA"/>
</dbReference>
<dbReference type="EMBL" id="CAJNOR010005583">
    <property type="protein sequence ID" value="CAF1568701.1"/>
    <property type="molecule type" value="Genomic_DNA"/>
</dbReference>
<protein>
    <submittedName>
        <fullName evidence="1">Uncharacterized protein</fullName>
    </submittedName>
</protein>
<proteinExistence type="predicted"/>
<dbReference type="Proteomes" id="UP000663852">
    <property type="component" value="Unassembled WGS sequence"/>
</dbReference>
<sequence length="101" mass="11036">MSKRGVVTENFYKKPKGRSPYNRARAQAQLLAICASIVPTGSCTIGQCRRAVLVIKNQFNTDLNEDDCVSRATLRGLGGNENEVAFDDSQQMAQGIVLESD</sequence>
<evidence type="ECO:0000313" key="3">
    <source>
        <dbReference type="Proteomes" id="UP000663828"/>
    </source>
</evidence>
<keyword evidence="3" id="KW-1185">Reference proteome</keyword>
<comment type="caution">
    <text evidence="1">The sequence shown here is derived from an EMBL/GenBank/DDBJ whole genome shotgun (WGS) entry which is preliminary data.</text>
</comment>